<organism evidence="3 5">
    <name type="scientific">Arcobacter ellisii</name>
    <dbReference type="NCBI Taxonomy" id="913109"/>
    <lineage>
        <taxon>Bacteria</taxon>
        <taxon>Pseudomonadati</taxon>
        <taxon>Campylobacterota</taxon>
        <taxon>Epsilonproteobacteria</taxon>
        <taxon>Campylobacterales</taxon>
        <taxon>Arcobacteraceae</taxon>
        <taxon>Arcobacter</taxon>
    </lineage>
</organism>
<keyword evidence="4" id="KW-1185">Reference proteome</keyword>
<protein>
    <submittedName>
        <fullName evidence="2">Membrane protein</fullName>
    </submittedName>
</protein>
<dbReference type="EMBL" id="NXIG01000009">
    <property type="protein sequence ID" value="RXI29953.1"/>
    <property type="molecule type" value="Genomic_DNA"/>
</dbReference>
<gene>
    <name evidence="2" type="ORF">AELL_1741</name>
    <name evidence="3" type="ORF">CP962_09845</name>
</gene>
<dbReference type="KEGG" id="aell:AELL_1741"/>
<keyword evidence="1" id="KW-1133">Transmembrane helix</keyword>
<feature type="transmembrane region" description="Helical" evidence="1">
    <location>
        <begin position="50"/>
        <end position="71"/>
    </location>
</feature>
<dbReference type="Proteomes" id="UP000290588">
    <property type="component" value="Unassembled WGS sequence"/>
</dbReference>
<feature type="transmembrane region" description="Helical" evidence="1">
    <location>
        <begin position="83"/>
        <end position="104"/>
    </location>
</feature>
<proteinExistence type="predicted"/>
<feature type="transmembrane region" description="Helical" evidence="1">
    <location>
        <begin position="20"/>
        <end position="38"/>
    </location>
</feature>
<reference evidence="3 5" key="1">
    <citation type="submission" date="2017-09" db="EMBL/GenBank/DDBJ databases">
        <title>Genomics of the genus Arcobacter.</title>
        <authorList>
            <person name="Perez-Cataluna A."/>
            <person name="Figueras M.J."/>
            <person name="Salas-Masso N."/>
        </authorList>
    </citation>
    <scope>NUCLEOTIDE SEQUENCE [LARGE SCALE GENOMIC DNA]</scope>
    <source>
        <strain evidence="3 5">CECT 7837</strain>
    </source>
</reference>
<sequence>MILERIRIYLSKLINGDVPLVVIFWLWFIFISVCIETFMQVGFQFNNKNIYLELFIYFLILSYSIFVFFITFKSANKYQGSKFWSFSAKTIVTLNLFFSIAFFVETYKYYFLEDYYIEKDIEDFKQNLPIQVDLNSVLIDIYKKEKSIFYKYTLFGIDLSNEKTKNMFTKQIKDSLCESETTLALLKKDYILAYKYTNENDEELLDIQTKKEDCGESIYDLDIVNSLLKQQGV</sequence>
<dbReference type="RefSeq" id="WP_118917563.1">
    <property type="nucleotide sequence ID" value="NZ_CP032097.1"/>
</dbReference>
<evidence type="ECO:0000313" key="3">
    <source>
        <dbReference type="EMBL" id="RXI29953.1"/>
    </source>
</evidence>
<evidence type="ECO:0000256" key="1">
    <source>
        <dbReference type="SAM" id="Phobius"/>
    </source>
</evidence>
<accession>A0A347U966</accession>
<name>A0A347U966_9BACT</name>
<dbReference type="OrthoDB" id="5344329at2"/>
<dbReference type="AlphaFoldDB" id="A0A347U966"/>
<keyword evidence="1" id="KW-0472">Membrane</keyword>
<dbReference type="Gene3D" id="3.30.300.250">
    <property type="match status" value="1"/>
</dbReference>
<evidence type="ECO:0000313" key="5">
    <source>
        <dbReference type="Proteomes" id="UP000290588"/>
    </source>
</evidence>
<keyword evidence="1" id="KW-0812">Transmembrane</keyword>
<reference evidence="2 4" key="2">
    <citation type="submission" date="2018-08" db="EMBL/GenBank/DDBJ databases">
        <title>Complete genome of the Arcobacter ellisii type strain LMG 26155.</title>
        <authorList>
            <person name="Miller W.G."/>
            <person name="Yee E."/>
            <person name="Bono J.L."/>
        </authorList>
    </citation>
    <scope>NUCLEOTIDE SEQUENCE [LARGE SCALE GENOMIC DNA]</scope>
    <source>
        <strain evidence="2 4">LMG 26155</strain>
    </source>
</reference>
<dbReference type="EMBL" id="CP032097">
    <property type="protein sequence ID" value="AXX95394.1"/>
    <property type="molecule type" value="Genomic_DNA"/>
</dbReference>
<evidence type="ECO:0000313" key="4">
    <source>
        <dbReference type="Proteomes" id="UP000262582"/>
    </source>
</evidence>
<evidence type="ECO:0000313" key="2">
    <source>
        <dbReference type="EMBL" id="AXX95394.1"/>
    </source>
</evidence>
<dbReference type="Proteomes" id="UP000262582">
    <property type="component" value="Chromosome"/>
</dbReference>